<evidence type="ECO:0000256" key="6">
    <source>
        <dbReference type="ARBA" id="ARBA00022619"/>
    </source>
</evidence>
<dbReference type="Gene3D" id="2.40.30.20">
    <property type="match status" value="2"/>
</dbReference>
<dbReference type="CDD" id="cd00402">
    <property type="entry name" value="Riboflavin_synthase_like"/>
    <property type="match status" value="1"/>
</dbReference>
<evidence type="ECO:0000256" key="3">
    <source>
        <dbReference type="ARBA" id="ARBA00004887"/>
    </source>
</evidence>
<dbReference type="NCBIfam" id="TIGR00187">
    <property type="entry name" value="ribE"/>
    <property type="match status" value="1"/>
</dbReference>
<evidence type="ECO:0000256" key="7">
    <source>
        <dbReference type="ARBA" id="ARBA00022679"/>
    </source>
</evidence>
<reference evidence="12 13" key="1">
    <citation type="submission" date="2020-04" db="EMBL/GenBank/DDBJ databases">
        <title>Chryseobacterium sp. RJ-7-14 sp. nov., isolated from Jeju soil.</title>
        <authorList>
            <person name="Dahal R.H."/>
            <person name="Chaudhary D.K."/>
        </authorList>
    </citation>
    <scope>NUCLEOTIDE SEQUENCE [LARGE SCALE GENOMIC DNA]</scope>
    <source>
        <strain evidence="12 13">RJ-7-14</strain>
    </source>
</reference>
<keyword evidence="6" id="KW-0686">Riboflavin biosynthesis</keyword>
<dbReference type="InterPro" id="IPR023366">
    <property type="entry name" value="ATP_synth_asu-like_sf"/>
</dbReference>
<dbReference type="SUPFAM" id="SSF63380">
    <property type="entry name" value="Riboflavin synthase domain-like"/>
    <property type="match status" value="2"/>
</dbReference>
<evidence type="ECO:0000313" key="12">
    <source>
        <dbReference type="EMBL" id="NML58699.1"/>
    </source>
</evidence>
<evidence type="ECO:0000259" key="11">
    <source>
        <dbReference type="PROSITE" id="PS51177"/>
    </source>
</evidence>
<organism evidence="12 13">
    <name type="scientific">Chryseobacterium cheonjiense</name>
    <dbReference type="NCBI Taxonomy" id="2728845"/>
    <lineage>
        <taxon>Bacteria</taxon>
        <taxon>Pseudomonadati</taxon>
        <taxon>Bacteroidota</taxon>
        <taxon>Flavobacteriia</taxon>
        <taxon>Flavobacteriales</taxon>
        <taxon>Weeksellaceae</taxon>
        <taxon>Chryseobacterium group</taxon>
        <taxon>Chryseobacterium</taxon>
    </lineage>
</organism>
<dbReference type="NCBIfam" id="NF006767">
    <property type="entry name" value="PRK09289.1"/>
    <property type="match status" value="1"/>
</dbReference>
<evidence type="ECO:0000256" key="1">
    <source>
        <dbReference type="ARBA" id="ARBA00000968"/>
    </source>
</evidence>
<accession>A0A7Y0A8M8</accession>
<evidence type="ECO:0000256" key="9">
    <source>
        <dbReference type="NCBIfam" id="TIGR00187"/>
    </source>
</evidence>
<keyword evidence="7 12" id="KW-0808">Transferase</keyword>
<dbReference type="GO" id="GO:0004746">
    <property type="term" value="F:riboflavin synthase activity"/>
    <property type="evidence" value="ECO:0007669"/>
    <property type="project" value="UniProtKB-UniRule"/>
</dbReference>
<dbReference type="EC" id="2.5.1.9" evidence="4 9"/>
<comment type="function">
    <text evidence="2">Catalyzes the dismutation of two molecules of 6,7-dimethyl-8-ribityllumazine, resulting in the formation of riboflavin and 5-amino-6-(D-ribitylamino)uracil.</text>
</comment>
<dbReference type="GO" id="GO:0009231">
    <property type="term" value="P:riboflavin biosynthetic process"/>
    <property type="evidence" value="ECO:0007669"/>
    <property type="project" value="UniProtKB-KW"/>
</dbReference>
<proteinExistence type="predicted"/>
<evidence type="ECO:0000256" key="4">
    <source>
        <dbReference type="ARBA" id="ARBA00012827"/>
    </source>
</evidence>
<feature type="domain" description="Lumazine-binding" evidence="11">
    <location>
        <begin position="96"/>
        <end position="192"/>
    </location>
</feature>
<keyword evidence="8" id="KW-0677">Repeat</keyword>
<protein>
    <recommendedName>
        <fullName evidence="5 9">Riboflavin synthase</fullName>
        <ecNumber evidence="4 9">2.5.1.9</ecNumber>
    </recommendedName>
</protein>
<gene>
    <name evidence="12" type="ORF">HHL20_15220</name>
</gene>
<sequence>MFTGIIEAVGVIEKIEENGSNIDFTLTCPFTNELKIDQSLAHNGCCLTVVKIEGDQYVVTAINETLEKTNLGKWKVGTVVNLERCMKMDGRLDGHIVQGHVDKTGEVVSIENKDGSYFITIAYESNGGFVTVPQGSITVNGISLTVAKSQDNQFSVAIIPYTWDFTNMQYLKKGDKVNLEFDIIGKYIASLINKQNVNDYV</sequence>
<dbReference type="RefSeq" id="WP_169232052.1">
    <property type="nucleotide sequence ID" value="NZ_JABBGF010000003.1"/>
</dbReference>
<dbReference type="Proteomes" id="UP000552615">
    <property type="component" value="Unassembled WGS sequence"/>
</dbReference>
<dbReference type="InterPro" id="IPR001783">
    <property type="entry name" value="Lumazine-bd"/>
</dbReference>
<dbReference type="PANTHER" id="PTHR21098:SF12">
    <property type="entry name" value="RIBOFLAVIN SYNTHASE"/>
    <property type="match status" value="1"/>
</dbReference>
<evidence type="ECO:0000256" key="5">
    <source>
        <dbReference type="ARBA" id="ARBA00013950"/>
    </source>
</evidence>
<comment type="pathway">
    <text evidence="3">Cofactor biosynthesis; riboflavin biosynthesis; riboflavin from 2-hydroxy-3-oxobutyl phosphate and 5-amino-6-(D-ribitylamino)uracil: step 2/2.</text>
</comment>
<dbReference type="EMBL" id="JABBGF010000003">
    <property type="protein sequence ID" value="NML58699.1"/>
    <property type="molecule type" value="Genomic_DNA"/>
</dbReference>
<dbReference type="PANTHER" id="PTHR21098">
    <property type="entry name" value="RIBOFLAVIN SYNTHASE ALPHA CHAIN"/>
    <property type="match status" value="1"/>
</dbReference>
<dbReference type="InterPro" id="IPR017938">
    <property type="entry name" value="Riboflavin_synthase-like_b-brl"/>
</dbReference>
<dbReference type="FunFam" id="2.40.30.20:FF:000003">
    <property type="entry name" value="Riboflavin synthase, alpha subunit"/>
    <property type="match status" value="1"/>
</dbReference>
<comment type="caution">
    <text evidence="12">The sequence shown here is derived from an EMBL/GenBank/DDBJ whole genome shotgun (WGS) entry which is preliminary data.</text>
</comment>
<dbReference type="PROSITE" id="PS51177">
    <property type="entry name" value="LUMAZINE_BIND"/>
    <property type="match status" value="2"/>
</dbReference>
<evidence type="ECO:0000256" key="8">
    <source>
        <dbReference type="ARBA" id="ARBA00022737"/>
    </source>
</evidence>
<dbReference type="InterPro" id="IPR026017">
    <property type="entry name" value="Lumazine-bd_dom"/>
</dbReference>
<dbReference type="AlphaFoldDB" id="A0A7Y0A8M8"/>
<keyword evidence="13" id="KW-1185">Reference proteome</keyword>
<name>A0A7Y0A8M8_9FLAO</name>
<feature type="domain" description="Lumazine-binding" evidence="11">
    <location>
        <begin position="1"/>
        <end position="95"/>
    </location>
</feature>
<comment type="catalytic activity">
    <reaction evidence="1">
        <text>2 6,7-dimethyl-8-(1-D-ribityl)lumazine + H(+) = 5-amino-6-(D-ribitylamino)uracil + riboflavin</text>
        <dbReference type="Rhea" id="RHEA:20772"/>
        <dbReference type="ChEBI" id="CHEBI:15378"/>
        <dbReference type="ChEBI" id="CHEBI:15934"/>
        <dbReference type="ChEBI" id="CHEBI:57986"/>
        <dbReference type="ChEBI" id="CHEBI:58201"/>
        <dbReference type="EC" id="2.5.1.9"/>
    </reaction>
</comment>
<feature type="repeat" description="Lumazine-binding" evidence="10">
    <location>
        <begin position="96"/>
        <end position="192"/>
    </location>
</feature>
<evidence type="ECO:0000256" key="10">
    <source>
        <dbReference type="PROSITE-ProRule" id="PRU00524"/>
    </source>
</evidence>
<dbReference type="Pfam" id="PF00677">
    <property type="entry name" value="Lum_binding"/>
    <property type="match status" value="2"/>
</dbReference>
<evidence type="ECO:0000256" key="2">
    <source>
        <dbReference type="ARBA" id="ARBA00002803"/>
    </source>
</evidence>
<dbReference type="PIRSF" id="PIRSF000498">
    <property type="entry name" value="Riboflavin_syn_A"/>
    <property type="match status" value="1"/>
</dbReference>
<evidence type="ECO:0000313" key="13">
    <source>
        <dbReference type="Proteomes" id="UP000552615"/>
    </source>
</evidence>
<feature type="repeat" description="Lumazine-binding" evidence="10">
    <location>
        <begin position="1"/>
        <end position="95"/>
    </location>
</feature>